<evidence type="ECO:0000256" key="1">
    <source>
        <dbReference type="SAM" id="SignalP"/>
    </source>
</evidence>
<proteinExistence type="predicted"/>
<dbReference type="RefSeq" id="WP_132021712.1">
    <property type="nucleotide sequence ID" value="NZ_CP016605.1"/>
</dbReference>
<accession>A0A4R2N2L9</accession>
<comment type="caution">
    <text evidence="2">The sequence shown here is derived from an EMBL/GenBank/DDBJ whole genome shotgun (WGS) entry which is preliminary data.</text>
</comment>
<name>A0A4R2N2L9_9PAST</name>
<dbReference type="OrthoDB" id="5681906at2"/>
<evidence type="ECO:0000313" key="3">
    <source>
        <dbReference type="Proteomes" id="UP000294841"/>
    </source>
</evidence>
<keyword evidence="1" id="KW-0732">Signal</keyword>
<gene>
    <name evidence="2" type="ORF">EV697_101237</name>
</gene>
<feature type="signal peptide" evidence="1">
    <location>
        <begin position="1"/>
        <end position="24"/>
    </location>
</feature>
<feature type="chain" id="PRO_5021003328" description="Lipocalin-like protein" evidence="1">
    <location>
        <begin position="25"/>
        <end position="174"/>
    </location>
</feature>
<dbReference type="AlphaFoldDB" id="A0A4R2N2L9"/>
<dbReference type="Proteomes" id="UP000294841">
    <property type="component" value="Unassembled WGS sequence"/>
</dbReference>
<protein>
    <recommendedName>
        <fullName evidence="4">Lipocalin-like protein</fullName>
    </recommendedName>
</protein>
<sequence>MKKSILLTSYFLFASLFSTTQSIALENSVSANQITGEWKCLIVYDTKLNLKTLDKLEFDKNGTSFGIGYIFINNEFVYETSHTGNWTINNDILSETGSYTMISMHPDFIIQRLKADKNYAEKERQLKQHLLDGLNSNQGINFKINQIEKNQFTFDQLIGDKKYAGSCKRLKTSN</sequence>
<reference evidence="2 3" key="1">
    <citation type="submission" date="2019-03" db="EMBL/GenBank/DDBJ databases">
        <title>Genomic Encyclopedia of Type Strains, Phase IV (KMG-IV): sequencing the most valuable type-strain genomes for metagenomic binning, comparative biology and taxonomic classification.</title>
        <authorList>
            <person name="Goeker M."/>
        </authorList>
    </citation>
    <scope>NUCLEOTIDE SEQUENCE [LARGE SCALE GENOMIC DNA]</scope>
    <source>
        <strain evidence="2 3">DSM 28231</strain>
    </source>
</reference>
<keyword evidence="3" id="KW-1185">Reference proteome</keyword>
<evidence type="ECO:0008006" key="4">
    <source>
        <dbReference type="Google" id="ProtNLM"/>
    </source>
</evidence>
<organism evidence="2 3">
    <name type="scientific">Bisgaardia hudsonensis</name>
    <dbReference type="NCBI Taxonomy" id="109472"/>
    <lineage>
        <taxon>Bacteria</taxon>
        <taxon>Pseudomonadati</taxon>
        <taxon>Pseudomonadota</taxon>
        <taxon>Gammaproteobacteria</taxon>
        <taxon>Pasteurellales</taxon>
        <taxon>Pasteurellaceae</taxon>
        <taxon>Bisgaardia</taxon>
    </lineage>
</organism>
<dbReference type="EMBL" id="SLXI01000001">
    <property type="protein sequence ID" value="TCP14108.1"/>
    <property type="molecule type" value="Genomic_DNA"/>
</dbReference>
<evidence type="ECO:0000313" key="2">
    <source>
        <dbReference type="EMBL" id="TCP14108.1"/>
    </source>
</evidence>